<protein>
    <recommendedName>
        <fullName evidence="3">DUF4177 domain-containing protein</fullName>
    </recommendedName>
</protein>
<evidence type="ECO:0000313" key="2">
    <source>
        <dbReference type="Proteomes" id="UP000184368"/>
    </source>
</evidence>
<dbReference type="EMBL" id="FQUO01000019">
    <property type="protein sequence ID" value="SHG14712.1"/>
    <property type="molecule type" value="Genomic_DNA"/>
</dbReference>
<organism evidence="1 2">
    <name type="scientific">Cnuella takakiae</name>
    <dbReference type="NCBI Taxonomy" id="1302690"/>
    <lineage>
        <taxon>Bacteria</taxon>
        <taxon>Pseudomonadati</taxon>
        <taxon>Bacteroidota</taxon>
        <taxon>Chitinophagia</taxon>
        <taxon>Chitinophagales</taxon>
        <taxon>Chitinophagaceae</taxon>
        <taxon>Cnuella</taxon>
    </lineage>
</organism>
<keyword evidence="2" id="KW-1185">Reference proteome</keyword>
<name>A0A1M5HFW7_9BACT</name>
<evidence type="ECO:0000313" key="1">
    <source>
        <dbReference type="EMBL" id="SHG14712.1"/>
    </source>
</evidence>
<sequence>MTRFEYKVLDVPAKGFFGGKINYQELADKLNTLGADGWELVSSTDTNMYEGASRGIILILKRPINN</sequence>
<dbReference type="AlphaFoldDB" id="A0A1M5HFW7"/>
<accession>A0A1M5HFW7</accession>
<dbReference type="InterPro" id="IPR025234">
    <property type="entry name" value="YjzH-like"/>
</dbReference>
<reference evidence="1 2" key="1">
    <citation type="submission" date="2016-11" db="EMBL/GenBank/DDBJ databases">
        <authorList>
            <person name="Jaros S."/>
            <person name="Januszkiewicz K."/>
            <person name="Wedrychowicz H."/>
        </authorList>
    </citation>
    <scope>NUCLEOTIDE SEQUENCE [LARGE SCALE GENOMIC DNA]</scope>
    <source>
        <strain evidence="1 2">DSM 26897</strain>
    </source>
</reference>
<dbReference type="Pfam" id="PF13783">
    <property type="entry name" value="DUF4177"/>
    <property type="match status" value="1"/>
</dbReference>
<gene>
    <name evidence="1" type="ORF">SAMN05444008_11936</name>
</gene>
<dbReference type="RefSeq" id="WP_073047136.1">
    <property type="nucleotide sequence ID" value="NZ_FQUO01000019.1"/>
</dbReference>
<dbReference type="STRING" id="1302690.BUE76_13880"/>
<proteinExistence type="predicted"/>
<dbReference type="Proteomes" id="UP000184368">
    <property type="component" value="Unassembled WGS sequence"/>
</dbReference>
<evidence type="ECO:0008006" key="3">
    <source>
        <dbReference type="Google" id="ProtNLM"/>
    </source>
</evidence>
<dbReference type="OrthoDB" id="5432776at2"/>